<proteinExistence type="predicted"/>
<reference evidence="1" key="1">
    <citation type="submission" date="2022-09" db="EMBL/GenBank/DDBJ databases">
        <title>A Global Phylogenomic Analysis of the Shiitake Genus Lentinula.</title>
        <authorList>
            <consortium name="DOE Joint Genome Institute"/>
            <person name="Sierra-Patev S."/>
            <person name="Min B."/>
            <person name="Naranjo-Ortiz M."/>
            <person name="Looney B."/>
            <person name="Konkel Z."/>
            <person name="Slot J.C."/>
            <person name="Sakamoto Y."/>
            <person name="Steenwyk J.L."/>
            <person name="Rokas A."/>
            <person name="Carro J."/>
            <person name="Camarero S."/>
            <person name="Ferreira P."/>
            <person name="Molpeceres G."/>
            <person name="Ruiz-Duenas F.J."/>
            <person name="Serrano A."/>
            <person name="Henrissat B."/>
            <person name="Drula E."/>
            <person name="Hughes K.W."/>
            <person name="Mata J.L."/>
            <person name="Ishikawa N.K."/>
            <person name="Vargas-Isla R."/>
            <person name="Ushijima S."/>
            <person name="Smith C.A."/>
            <person name="Ahrendt S."/>
            <person name="Andreopoulos W."/>
            <person name="He G."/>
            <person name="Labutti K."/>
            <person name="Lipzen A."/>
            <person name="Ng V."/>
            <person name="Riley R."/>
            <person name="Sandor L."/>
            <person name="Barry K."/>
            <person name="Martinez A.T."/>
            <person name="Xiao Y."/>
            <person name="Gibbons J.G."/>
            <person name="Terashima K."/>
            <person name="Grigoriev I.V."/>
            <person name="Hibbett D.S."/>
        </authorList>
    </citation>
    <scope>NUCLEOTIDE SEQUENCE</scope>
    <source>
        <strain evidence="1">TMI1499</strain>
    </source>
</reference>
<evidence type="ECO:0000313" key="2">
    <source>
        <dbReference type="Proteomes" id="UP001163835"/>
    </source>
</evidence>
<protein>
    <submittedName>
        <fullName evidence="1">Uncharacterized protein</fullName>
    </submittedName>
</protein>
<organism evidence="1 2">
    <name type="scientific">Lentinula aff. lateritia</name>
    <dbReference type="NCBI Taxonomy" id="2804960"/>
    <lineage>
        <taxon>Eukaryota</taxon>
        <taxon>Fungi</taxon>
        <taxon>Dikarya</taxon>
        <taxon>Basidiomycota</taxon>
        <taxon>Agaricomycotina</taxon>
        <taxon>Agaricomycetes</taxon>
        <taxon>Agaricomycetidae</taxon>
        <taxon>Agaricales</taxon>
        <taxon>Marasmiineae</taxon>
        <taxon>Omphalotaceae</taxon>
        <taxon>Lentinula</taxon>
    </lineage>
</organism>
<comment type="caution">
    <text evidence="1">The sequence shown here is derived from an EMBL/GenBank/DDBJ whole genome shotgun (WGS) entry which is preliminary data.</text>
</comment>
<evidence type="ECO:0000313" key="1">
    <source>
        <dbReference type="EMBL" id="KAJ3813875.1"/>
    </source>
</evidence>
<dbReference type="Proteomes" id="UP001163835">
    <property type="component" value="Unassembled WGS sequence"/>
</dbReference>
<gene>
    <name evidence="1" type="ORF">F5876DRAFT_73496</name>
</gene>
<sequence>MPNAAEKHITFGKHKHMLKKDRQARTAAARLARNLSQTTTSLNTALPDNPGSDADDNKENDGIDTSGPSRYAQKQNKRANILKGQVDSFFRKKAKYWHTETEESRETIVNLRKSLKQTETKIDEKEKEIMAKKIEIERREKEKRNTEKKGSRDLKEKDEKIEELRREVEQRRVQVEEVEEKPADVYKWLSTPDTCIESKDFAYTQPPQTALPVHSMIKLMRNGLSS</sequence>
<name>A0ACC1UA79_9AGAR</name>
<dbReference type="EMBL" id="MU794982">
    <property type="protein sequence ID" value="KAJ3813875.1"/>
    <property type="molecule type" value="Genomic_DNA"/>
</dbReference>
<keyword evidence="2" id="KW-1185">Reference proteome</keyword>
<accession>A0ACC1UA79</accession>